<sequence>MGNELQIFKHDQFGQIRWVKINEKDYAVGIDIAKALGYKNPNDAISRHCKGYVKHAVPTNSGVQQMNVIPEGDIYRLTAKSELPGAEKFESWIFDQVLPTIRKTGGYVASEDLFIETYLPYIDEKSKMIFKNTLSVVRKQNEIIALKEKEIEYKEDVIVGLVDEISLAEKRQILNRVVRYKGANYRERWNELYKQFEMKYHIESVKNKLEKYNKTHKPKLKSKVDYIDKVMNKIPELYEIACKLYENDVRELAENLYSLNEEVV</sequence>
<dbReference type="PANTHER" id="PTHR36180">
    <property type="entry name" value="DNA-BINDING PROTEIN-RELATED-RELATED"/>
    <property type="match status" value="1"/>
</dbReference>
<dbReference type="PANTHER" id="PTHR36180:SF2">
    <property type="entry name" value="BRO FAMILY PROTEIN"/>
    <property type="match status" value="1"/>
</dbReference>
<dbReference type="AlphaFoldDB" id="A0A6M0R7C4"/>
<dbReference type="SMART" id="SM01040">
    <property type="entry name" value="Bro-N"/>
    <property type="match status" value="1"/>
</dbReference>
<reference evidence="2 3" key="1">
    <citation type="submission" date="2019-04" db="EMBL/GenBank/DDBJ databases">
        <title>Genome sequencing of Clostridium botulinum Groups I-IV and Clostridium butyricum.</title>
        <authorList>
            <person name="Brunt J."/>
            <person name="Van Vliet A.H.M."/>
            <person name="Stringer S.C."/>
            <person name="Carter A.T."/>
            <person name="Peck M.W."/>
        </authorList>
    </citation>
    <scope>NUCLEOTIDE SEQUENCE [LARGE SCALE GENOMIC DNA]</scope>
    <source>
        <strain evidence="2 3">IFR 18/094</strain>
    </source>
</reference>
<dbReference type="EMBL" id="SXDP01000001">
    <property type="protein sequence ID" value="NEZ46121.1"/>
    <property type="molecule type" value="Genomic_DNA"/>
</dbReference>
<feature type="domain" description="Bro-N" evidence="1">
    <location>
        <begin position="2"/>
        <end position="105"/>
    </location>
</feature>
<keyword evidence="3" id="KW-1185">Reference proteome</keyword>
<name>A0A6M0R7C4_9CLOT</name>
<evidence type="ECO:0000313" key="3">
    <source>
        <dbReference type="Proteomes" id="UP000473885"/>
    </source>
</evidence>
<protein>
    <submittedName>
        <fullName evidence="2">Transporter</fullName>
    </submittedName>
</protein>
<dbReference type="Pfam" id="PF02498">
    <property type="entry name" value="Bro-N"/>
    <property type="match status" value="1"/>
</dbReference>
<accession>A0A6M0R7C4</accession>
<gene>
    <name evidence="2" type="ORF">FDF74_02705</name>
</gene>
<dbReference type="Proteomes" id="UP000473885">
    <property type="component" value="Unassembled WGS sequence"/>
</dbReference>
<evidence type="ECO:0000259" key="1">
    <source>
        <dbReference type="PROSITE" id="PS51750"/>
    </source>
</evidence>
<dbReference type="InterPro" id="IPR003497">
    <property type="entry name" value="BRO_N_domain"/>
</dbReference>
<dbReference type="PROSITE" id="PS51750">
    <property type="entry name" value="BRO_N"/>
    <property type="match status" value="1"/>
</dbReference>
<evidence type="ECO:0000313" key="2">
    <source>
        <dbReference type="EMBL" id="NEZ46121.1"/>
    </source>
</evidence>
<dbReference type="RefSeq" id="WP_163248385.1">
    <property type="nucleotide sequence ID" value="NZ_SXDP01000001.1"/>
</dbReference>
<organism evidence="2 3">
    <name type="scientific">Clostridium niameyense</name>
    <dbReference type="NCBI Taxonomy" id="1622073"/>
    <lineage>
        <taxon>Bacteria</taxon>
        <taxon>Bacillati</taxon>
        <taxon>Bacillota</taxon>
        <taxon>Clostridia</taxon>
        <taxon>Eubacteriales</taxon>
        <taxon>Clostridiaceae</taxon>
        <taxon>Clostridium</taxon>
    </lineage>
</organism>
<proteinExistence type="predicted"/>
<comment type="caution">
    <text evidence="2">The sequence shown here is derived from an EMBL/GenBank/DDBJ whole genome shotgun (WGS) entry which is preliminary data.</text>
</comment>